<dbReference type="InParanoid" id="F2U436"/>
<evidence type="ECO:0000313" key="4">
    <source>
        <dbReference type="EMBL" id="EGD82402.1"/>
    </source>
</evidence>
<feature type="signal peptide" evidence="3">
    <location>
        <begin position="1"/>
        <end position="18"/>
    </location>
</feature>
<sequence>MLLLGRLVAFAPPAAAAAAVLSLSSAPLVVQPHEQQHQQHMGSNETENSTLVVIGGCLGREGDPNSDAVYALELGGSHANLVDQGGQAHEHDGYDAKIQERGGPHWQSLPSLPVAVRGAAATVRPRSQQIIVTGGSTPDGRCTNQVLVLHKERWSDVATLPVSTSCHTCMAVDDDTIVCCGGWDGAECLSTTQLVSLVSMQSSHSDNLMDARKNAGLVQLASSSNAAALLVGGWNGQRTLRSTEIVTVGPTAQQSTSTLGPLLNTPRECAAVATQGPSHGVCVGGYNEDDVLLRSCEEMMLDTNGTGEWTETAWSFPAAPRENSACAATPTHVFVAGGWDGHRALRDVWVLTRATGQWHQLPPLPVGLNRACAVVVPTSTLCTRDVPVGT</sequence>
<dbReference type="PANTHER" id="PTHR45632">
    <property type="entry name" value="LD33804P"/>
    <property type="match status" value="1"/>
</dbReference>
<evidence type="ECO:0000313" key="5">
    <source>
        <dbReference type="Proteomes" id="UP000007799"/>
    </source>
</evidence>
<dbReference type="RefSeq" id="XP_004995638.1">
    <property type="nucleotide sequence ID" value="XM_004995581.1"/>
</dbReference>
<dbReference type="eggNOG" id="ENOG502SGIW">
    <property type="taxonomic scope" value="Eukaryota"/>
</dbReference>
<dbReference type="InterPro" id="IPR011043">
    <property type="entry name" value="Gal_Oxase/kelch_b-propeller"/>
</dbReference>
<keyword evidence="1" id="KW-0880">Kelch repeat</keyword>
<organism evidence="5">
    <name type="scientific">Salpingoeca rosetta (strain ATCC 50818 / BSB-021)</name>
    <dbReference type="NCBI Taxonomy" id="946362"/>
    <lineage>
        <taxon>Eukaryota</taxon>
        <taxon>Choanoflagellata</taxon>
        <taxon>Craspedida</taxon>
        <taxon>Salpingoecidae</taxon>
        <taxon>Salpingoeca</taxon>
    </lineage>
</organism>
<dbReference type="Proteomes" id="UP000007799">
    <property type="component" value="Unassembled WGS sequence"/>
</dbReference>
<proteinExistence type="predicted"/>
<dbReference type="AlphaFoldDB" id="F2U436"/>
<gene>
    <name evidence="4" type="ORF">PTSG_03045</name>
</gene>
<keyword evidence="2" id="KW-0677">Repeat</keyword>
<evidence type="ECO:0000256" key="1">
    <source>
        <dbReference type="ARBA" id="ARBA00022441"/>
    </source>
</evidence>
<dbReference type="KEGG" id="sre:PTSG_03045"/>
<dbReference type="EMBL" id="GL832961">
    <property type="protein sequence ID" value="EGD82402.1"/>
    <property type="molecule type" value="Genomic_DNA"/>
</dbReference>
<dbReference type="Gene3D" id="2.120.10.80">
    <property type="entry name" value="Kelch-type beta propeller"/>
    <property type="match status" value="2"/>
</dbReference>
<name>F2U436_SALR5</name>
<dbReference type="Pfam" id="PF01344">
    <property type="entry name" value="Kelch_1"/>
    <property type="match status" value="1"/>
</dbReference>
<keyword evidence="5" id="KW-1185">Reference proteome</keyword>
<dbReference type="OrthoDB" id="10251809at2759"/>
<dbReference type="GeneID" id="16076222"/>
<accession>F2U436</accession>
<dbReference type="InterPro" id="IPR006652">
    <property type="entry name" value="Kelch_1"/>
</dbReference>
<evidence type="ECO:0000256" key="3">
    <source>
        <dbReference type="SAM" id="SignalP"/>
    </source>
</evidence>
<protein>
    <submittedName>
        <fullName evidence="4">Uncharacterized protein</fullName>
    </submittedName>
</protein>
<feature type="chain" id="PRO_5003290267" evidence="3">
    <location>
        <begin position="19"/>
        <end position="390"/>
    </location>
</feature>
<dbReference type="SUPFAM" id="SSF50965">
    <property type="entry name" value="Galactose oxidase, central domain"/>
    <property type="match status" value="1"/>
</dbReference>
<dbReference type="InterPro" id="IPR015915">
    <property type="entry name" value="Kelch-typ_b-propeller"/>
</dbReference>
<keyword evidence="3" id="KW-0732">Signal</keyword>
<reference evidence="4" key="1">
    <citation type="submission" date="2009-08" db="EMBL/GenBank/DDBJ databases">
        <title>Annotation of Salpingoeca rosetta.</title>
        <authorList>
            <consortium name="The Broad Institute Genome Sequencing Platform"/>
            <person name="Russ C."/>
            <person name="Cuomo C."/>
            <person name="Burger G."/>
            <person name="Gray M.W."/>
            <person name="Holland P.W.H."/>
            <person name="King N."/>
            <person name="Lang F.B.F."/>
            <person name="Roger A.J."/>
            <person name="Ruiz-Trillo I."/>
            <person name="Young S.K."/>
            <person name="Zeng Q."/>
            <person name="Gargeya S."/>
            <person name="Alvarado L."/>
            <person name="Berlin A."/>
            <person name="Chapman S.B."/>
            <person name="Chen Z."/>
            <person name="Freedman E."/>
            <person name="Gellesch M."/>
            <person name="Goldberg J."/>
            <person name="Griggs A."/>
            <person name="Gujja S."/>
            <person name="Heilman E."/>
            <person name="Heiman D."/>
            <person name="Howarth C."/>
            <person name="Mehta T."/>
            <person name="Neiman D."/>
            <person name="Pearson M."/>
            <person name="Roberts A."/>
            <person name="Saif S."/>
            <person name="Shea T."/>
            <person name="Shenoy N."/>
            <person name="Sisk P."/>
            <person name="Stolte C."/>
            <person name="Sykes S."/>
            <person name="White J."/>
            <person name="Yandava C."/>
            <person name="Haas B."/>
            <person name="Nusbaum C."/>
            <person name="Birren B."/>
        </authorList>
    </citation>
    <scope>NUCLEOTIDE SEQUENCE [LARGE SCALE GENOMIC DNA]</scope>
    <source>
        <strain evidence="4">ATCC 50818</strain>
    </source>
</reference>
<dbReference type="STRING" id="946362.F2U436"/>
<dbReference type="PANTHER" id="PTHR45632:SF3">
    <property type="entry name" value="KELCH-LIKE PROTEIN 32"/>
    <property type="match status" value="1"/>
</dbReference>
<dbReference type="SMART" id="SM00612">
    <property type="entry name" value="Kelch"/>
    <property type="match status" value="3"/>
</dbReference>
<evidence type="ECO:0000256" key="2">
    <source>
        <dbReference type="ARBA" id="ARBA00022737"/>
    </source>
</evidence>